<dbReference type="RefSeq" id="WP_160550910.1">
    <property type="nucleotide sequence ID" value="NZ_CP047650.1"/>
</dbReference>
<organism evidence="1 2">
    <name type="scientific">Xylophilus rhododendri</name>
    <dbReference type="NCBI Taxonomy" id="2697032"/>
    <lineage>
        <taxon>Bacteria</taxon>
        <taxon>Pseudomonadati</taxon>
        <taxon>Pseudomonadota</taxon>
        <taxon>Betaproteobacteria</taxon>
        <taxon>Burkholderiales</taxon>
        <taxon>Xylophilus</taxon>
    </lineage>
</organism>
<gene>
    <name evidence="1" type="ORF">GT347_04970</name>
</gene>
<evidence type="ECO:0000313" key="1">
    <source>
        <dbReference type="EMBL" id="QHI97392.1"/>
    </source>
</evidence>
<proteinExistence type="predicted"/>
<dbReference type="AlphaFoldDB" id="A0A857J2X7"/>
<protein>
    <submittedName>
        <fullName evidence="1">Uncharacterized protein</fullName>
    </submittedName>
</protein>
<dbReference type="KEGG" id="xyk:GT347_04970"/>
<evidence type="ECO:0000313" key="2">
    <source>
        <dbReference type="Proteomes" id="UP000464787"/>
    </source>
</evidence>
<dbReference type="Proteomes" id="UP000464787">
    <property type="component" value="Chromosome"/>
</dbReference>
<sequence length="111" mass="11387">MRALLQALPRLPAAPDGQVDFARADPVLLALVRDEAQTVLQVVQRGQGAIGRLLACSAVAIESGDIDADSVESLGYFLAEVGDFAVACWVMSCACRATLAASSGSGVRAGP</sequence>
<name>A0A857J2X7_9BURK</name>
<reference evidence="1 2" key="1">
    <citation type="submission" date="2020-01" db="EMBL/GenBank/DDBJ databases">
        <title>Genome sequencing of strain KACC 21265.</title>
        <authorList>
            <person name="Heo J."/>
            <person name="Kim S.-J."/>
            <person name="Kim J.-S."/>
            <person name="Hong S.-B."/>
            <person name="Kwon S.-W."/>
        </authorList>
    </citation>
    <scope>NUCLEOTIDE SEQUENCE [LARGE SCALE GENOMIC DNA]</scope>
    <source>
        <strain evidence="1 2">KACC 21265</strain>
    </source>
</reference>
<keyword evidence="2" id="KW-1185">Reference proteome</keyword>
<dbReference type="EMBL" id="CP047650">
    <property type="protein sequence ID" value="QHI97392.1"/>
    <property type="molecule type" value="Genomic_DNA"/>
</dbReference>
<accession>A0A857J2X7</accession>